<dbReference type="InterPro" id="IPR002938">
    <property type="entry name" value="FAD-bd"/>
</dbReference>
<evidence type="ECO:0000256" key="1">
    <source>
        <dbReference type="ARBA" id="ARBA00023002"/>
    </source>
</evidence>
<dbReference type="EMBL" id="FN649727">
    <property type="protein sequence ID" value="CBJ25758.1"/>
    <property type="molecule type" value="Genomic_DNA"/>
</dbReference>
<dbReference type="Gene3D" id="3.50.50.60">
    <property type="entry name" value="FAD/NAD(P)-binding domain"/>
    <property type="match status" value="1"/>
</dbReference>
<feature type="region of interest" description="Disordered" evidence="3">
    <location>
        <begin position="421"/>
        <end position="441"/>
    </location>
</feature>
<dbReference type="InterPro" id="IPR050493">
    <property type="entry name" value="FAD-dep_Monooxygenase_BioMet"/>
</dbReference>
<dbReference type="Pfam" id="PF01494">
    <property type="entry name" value="FAD_binding_3"/>
    <property type="match status" value="1"/>
</dbReference>
<dbReference type="AlphaFoldDB" id="D7G765"/>
<keyword evidence="2 5" id="KW-0503">Monooxygenase</keyword>
<evidence type="ECO:0000259" key="4">
    <source>
        <dbReference type="Pfam" id="PF01494"/>
    </source>
</evidence>
<dbReference type="GO" id="GO:0071949">
    <property type="term" value="F:FAD binding"/>
    <property type="evidence" value="ECO:0007669"/>
    <property type="project" value="InterPro"/>
</dbReference>
<dbReference type="OrthoDB" id="44631at2759"/>
<dbReference type="PRINTS" id="PR00420">
    <property type="entry name" value="RNGMNOXGNASE"/>
</dbReference>
<protein>
    <submittedName>
        <fullName evidence="5">Flavoprotein Monooxygenase</fullName>
        <ecNumber evidence="5">1.14.14.1</ecNumber>
    </submittedName>
</protein>
<keyword evidence="1 5" id="KW-0560">Oxidoreductase</keyword>
<dbReference type="STRING" id="2880.D7G765"/>
<reference evidence="5 6" key="1">
    <citation type="journal article" date="2010" name="Nature">
        <title>The Ectocarpus genome and the independent evolution of multicellularity in brown algae.</title>
        <authorList>
            <person name="Cock J.M."/>
            <person name="Sterck L."/>
            <person name="Rouze P."/>
            <person name="Scornet D."/>
            <person name="Allen A.E."/>
            <person name="Amoutzias G."/>
            <person name="Anthouard V."/>
            <person name="Artiguenave F."/>
            <person name="Aury J.M."/>
            <person name="Badger J.H."/>
            <person name="Beszteri B."/>
            <person name="Billiau K."/>
            <person name="Bonnet E."/>
            <person name="Bothwell J.H."/>
            <person name="Bowler C."/>
            <person name="Boyen C."/>
            <person name="Brownlee C."/>
            <person name="Carrano C.J."/>
            <person name="Charrier B."/>
            <person name="Cho G.Y."/>
            <person name="Coelho S.M."/>
            <person name="Collen J."/>
            <person name="Corre E."/>
            <person name="Da Silva C."/>
            <person name="Delage L."/>
            <person name="Delaroque N."/>
            <person name="Dittami S.M."/>
            <person name="Doulbeau S."/>
            <person name="Elias M."/>
            <person name="Farnham G."/>
            <person name="Gachon C.M."/>
            <person name="Gschloessl B."/>
            <person name="Heesch S."/>
            <person name="Jabbari K."/>
            <person name="Jubin C."/>
            <person name="Kawai H."/>
            <person name="Kimura K."/>
            <person name="Kloareg B."/>
            <person name="Kupper F.C."/>
            <person name="Lang D."/>
            <person name="Le Bail A."/>
            <person name="Leblanc C."/>
            <person name="Lerouge P."/>
            <person name="Lohr M."/>
            <person name="Lopez P.J."/>
            <person name="Martens C."/>
            <person name="Maumus F."/>
            <person name="Michel G."/>
            <person name="Miranda-Saavedra D."/>
            <person name="Morales J."/>
            <person name="Moreau H."/>
            <person name="Motomura T."/>
            <person name="Nagasato C."/>
            <person name="Napoli C.A."/>
            <person name="Nelson D.R."/>
            <person name="Nyvall-Collen P."/>
            <person name="Peters A.F."/>
            <person name="Pommier C."/>
            <person name="Potin P."/>
            <person name="Poulain J."/>
            <person name="Quesneville H."/>
            <person name="Read B."/>
            <person name="Rensing S.A."/>
            <person name="Ritter A."/>
            <person name="Rousvoal S."/>
            <person name="Samanta M."/>
            <person name="Samson G."/>
            <person name="Schroeder D.C."/>
            <person name="Segurens B."/>
            <person name="Strittmatter M."/>
            <person name="Tonon T."/>
            <person name="Tregear J.W."/>
            <person name="Valentin K."/>
            <person name="von Dassow P."/>
            <person name="Yamagishi T."/>
            <person name="Van de Peer Y."/>
            <person name="Wincker P."/>
        </authorList>
    </citation>
    <scope>NUCLEOTIDE SEQUENCE [LARGE SCALE GENOMIC DNA]</scope>
    <source>
        <strain evidence="6">Ec32 / CCAP1310/4</strain>
    </source>
</reference>
<name>D7G765_ECTSI</name>
<dbReference type="InParanoid" id="D7G765"/>
<dbReference type="PANTHER" id="PTHR13789:SF309">
    <property type="entry name" value="PUTATIVE (AFU_ORTHOLOGUE AFUA_6G14510)-RELATED"/>
    <property type="match status" value="1"/>
</dbReference>
<dbReference type="eggNOG" id="KOG2614">
    <property type="taxonomic scope" value="Eukaryota"/>
</dbReference>
<dbReference type="PANTHER" id="PTHR13789">
    <property type="entry name" value="MONOOXYGENASE"/>
    <property type="match status" value="1"/>
</dbReference>
<dbReference type="Proteomes" id="UP000002630">
    <property type="component" value="Linkage Group LG02"/>
</dbReference>
<dbReference type="OMA" id="HEPLDTW"/>
<evidence type="ECO:0000313" key="6">
    <source>
        <dbReference type="Proteomes" id="UP000002630"/>
    </source>
</evidence>
<dbReference type="GO" id="GO:0016712">
    <property type="term" value="F:oxidoreductase activity, acting on paired donors, with incorporation or reduction of molecular oxygen, reduced flavin or flavoprotein as one donor, and incorporation of one atom of oxygen"/>
    <property type="evidence" value="ECO:0007669"/>
    <property type="project" value="UniProtKB-EC"/>
</dbReference>
<keyword evidence="6" id="KW-1185">Reference proteome</keyword>
<dbReference type="InterPro" id="IPR036188">
    <property type="entry name" value="FAD/NAD-bd_sf"/>
</dbReference>
<dbReference type="SUPFAM" id="SSF51905">
    <property type="entry name" value="FAD/NAD(P)-binding domain"/>
    <property type="match status" value="1"/>
</dbReference>
<gene>
    <name evidence="5" type="ORF">Esi_0008_0229</name>
</gene>
<evidence type="ECO:0000313" key="5">
    <source>
        <dbReference type="EMBL" id="CBJ25758.1"/>
    </source>
</evidence>
<accession>D7G765</accession>
<dbReference type="EC" id="1.14.14.1" evidence="5"/>
<evidence type="ECO:0000256" key="2">
    <source>
        <dbReference type="ARBA" id="ARBA00023033"/>
    </source>
</evidence>
<proteinExistence type="predicted"/>
<feature type="domain" description="FAD-binding" evidence="4">
    <location>
        <begin position="41"/>
        <end position="402"/>
    </location>
</feature>
<dbReference type="EMBL" id="FN649035">
    <property type="protein sequence ID" value="CBJ25758.1"/>
    <property type="molecule type" value="Genomic_DNA"/>
</dbReference>
<evidence type="ECO:0000256" key="3">
    <source>
        <dbReference type="SAM" id="MobiDB-lite"/>
    </source>
</evidence>
<sequence length="465" mass="50665">MVERAKCCSRPAVLRRCRVISCLAIPAFGGALTTSPNQGLDVAIVGGGIAGLASAVSLRAIGGVRKVRVFERGEGFGEYGGFGLALWPNGLRALRHMDTSLHDEVVRSGSVIGERMFTTAESTSIDYCREREAFGHPMLCLRLLSLHNALRRTALRLGCDILSGMSCEKVYPSLGEDGKKRAALLMAVGQGLEEEEEEEEVVLADFVIGADGLNSVVRARLGDDSKPRDTHCVWFFGIVGHAACPILLRSRVHTFFLSDPTKAASLMPCGDHNTYWAVALTGDNIKEAMALRGDDQEMKRFLKAQFGECNALVKLIEATPPHQVHRRRIEDRPATKSFVSGAGPDEFYSALVGDAAHPTRPSLGQGANMALEDAVQLALVLRETTSIEDALRQYDSARVLRCAKLQGDSDFVAEQALKLGEDDWPAHGGDGQASRNRPANKGMGDAEFVYNWEPLKLHHFPWQPK</sequence>
<organism evidence="5 6">
    <name type="scientific">Ectocarpus siliculosus</name>
    <name type="common">Brown alga</name>
    <name type="synonym">Conferva siliculosa</name>
    <dbReference type="NCBI Taxonomy" id="2880"/>
    <lineage>
        <taxon>Eukaryota</taxon>
        <taxon>Sar</taxon>
        <taxon>Stramenopiles</taxon>
        <taxon>Ochrophyta</taxon>
        <taxon>PX clade</taxon>
        <taxon>Phaeophyceae</taxon>
        <taxon>Ectocarpales</taxon>
        <taxon>Ectocarpaceae</taxon>
        <taxon>Ectocarpus</taxon>
    </lineage>
</organism>